<feature type="compositionally biased region" description="Basic and acidic residues" evidence="1">
    <location>
        <begin position="527"/>
        <end position="537"/>
    </location>
</feature>
<evidence type="ECO:0000313" key="2">
    <source>
        <dbReference type="EMBL" id="RPB15714.1"/>
    </source>
</evidence>
<gene>
    <name evidence="2" type="ORF">P167DRAFT_571363</name>
</gene>
<feature type="compositionally biased region" description="Polar residues" evidence="1">
    <location>
        <begin position="620"/>
        <end position="635"/>
    </location>
</feature>
<dbReference type="Proteomes" id="UP000277580">
    <property type="component" value="Unassembled WGS sequence"/>
</dbReference>
<accession>A0A3N4KYR8</accession>
<reference evidence="2 3" key="1">
    <citation type="journal article" date="2018" name="Nat. Ecol. Evol.">
        <title>Pezizomycetes genomes reveal the molecular basis of ectomycorrhizal truffle lifestyle.</title>
        <authorList>
            <person name="Murat C."/>
            <person name="Payen T."/>
            <person name="Noel B."/>
            <person name="Kuo A."/>
            <person name="Morin E."/>
            <person name="Chen J."/>
            <person name="Kohler A."/>
            <person name="Krizsan K."/>
            <person name="Balestrini R."/>
            <person name="Da Silva C."/>
            <person name="Montanini B."/>
            <person name="Hainaut M."/>
            <person name="Levati E."/>
            <person name="Barry K.W."/>
            <person name="Belfiori B."/>
            <person name="Cichocki N."/>
            <person name="Clum A."/>
            <person name="Dockter R.B."/>
            <person name="Fauchery L."/>
            <person name="Guy J."/>
            <person name="Iotti M."/>
            <person name="Le Tacon F."/>
            <person name="Lindquist E.A."/>
            <person name="Lipzen A."/>
            <person name="Malagnac F."/>
            <person name="Mello A."/>
            <person name="Molinier V."/>
            <person name="Miyauchi S."/>
            <person name="Poulain J."/>
            <person name="Riccioni C."/>
            <person name="Rubini A."/>
            <person name="Sitrit Y."/>
            <person name="Splivallo R."/>
            <person name="Traeger S."/>
            <person name="Wang M."/>
            <person name="Zifcakova L."/>
            <person name="Wipf D."/>
            <person name="Zambonelli A."/>
            <person name="Paolocci F."/>
            <person name="Nowrousian M."/>
            <person name="Ottonello S."/>
            <person name="Baldrian P."/>
            <person name="Spatafora J.W."/>
            <person name="Henrissat B."/>
            <person name="Nagy L.G."/>
            <person name="Aury J.M."/>
            <person name="Wincker P."/>
            <person name="Grigoriev I.V."/>
            <person name="Bonfante P."/>
            <person name="Martin F.M."/>
        </authorList>
    </citation>
    <scope>NUCLEOTIDE SEQUENCE [LARGE SCALE GENOMIC DNA]</scope>
    <source>
        <strain evidence="2 3">CCBAS932</strain>
    </source>
</reference>
<feature type="region of interest" description="Disordered" evidence="1">
    <location>
        <begin position="465"/>
        <end position="484"/>
    </location>
</feature>
<sequence length="648" mass="73151">MHQTQPELESLGSTYPCYGQCGDEVIILSEEKALVENHPNEFNLQQQPLFLKSTAKLNCEYPPHSLGEVSDRSDFSETDGSNSCSNDDSDSDNDSCSMQDVAHWGYSSDPEECSSTLVESDMKHTLETNYCDTNQSPSMQSYNKSIVENGKLHHGCHLEIPDSARLREVRPRGYGANSPKCGSKSKTGDSAQLSDEDTIPTIADNTISAFKLRRNKPSTTSADHYNRYLNEWKTKWDPLDEQSKQSYLERHFKSWKCFYCQVTDHTGGCISQISSKMCITTARRGIPCQIVQYNQETKLYSWYRLPGARIRFRLKSLAESYSFVCGNDDPTIEQQFLQKAYQTRSRCICCILSSKGRKKGDRCNLQRKIRLDQGKGKSEEGRGLFKACKVCQRTGKPGDCIVSIAMTRDKNGKPLTYGLGMVSWKVERMVNVTGPRFRDNRTQDILPLRAPPSPEEREAIVTHISDNTHPSGATYSRGGEDGGRDYANSKQDLNMTGSSSTANTFPRTLPPGRSLKKLPLPTVYTQRGRDDVSSDRFSHWERDRNLRPFHTISGTSYKGETSHRGPLASASVIFKRPEETPEETPPGTVKWKRELSPDTKVDSNPFKTRPAASYIDKITQYHQQQSKALKSSKPNSFPKPEIRSKYKY</sequence>
<organism evidence="2 3">
    <name type="scientific">Morchella conica CCBAS932</name>
    <dbReference type="NCBI Taxonomy" id="1392247"/>
    <lineage>
        <taxon>Eukaryota</taxon>
        <taxon>Fungi</taxon>
        <taxon>Dikarya</taxon>
        <taxon>Ascomycota</taxon>
        <taxon>Pezizomycotina</taxon>
        <taxon>Pezizomycetes</taxon>
        <taxon>Pezizales</taxon>
        <taxon>Morchellaceae</taxon>
        <taxon>Morchella</taxon>
    </lineage>
</organism>
<evidence type="ECO:0000256" key="1">
    <source>
        <dbReference type="SAM" id="MobiDB-lite"/>
    </source>
</evidence>
<feature type="compositionally biased region" description="Polar residues" evidence="1">
    <location>
        <begin position="184"/>
        <end position="193"/>
    </location>
</feature>
<feature type="compositionally biased region" description="Polar residues" evidence="1">
    <location>
        <begin position="465"/>
        <end position="474"/>
    </location>
</feature>
<name>A0A3N4KYR8_9PEZI</name>
<feature type="region of interest" description="Disordered" evidence="1">
    <location>
        <begin position="62"/>
        <end position="97"/>
    </location>
</feature>
<evidence type="ECO:0000313" key="3">
    <source>
        <dbReference type="Proteomes" id="UP000277580"/>
    </source>
</evidence>
<feature type="region of interest" description="Disordered" evidence="1">
    <location>
        <begin position="490"/>
        <end position="537"/>
    </location>
</feature>
<dbReference type="EMBL" id="ML119112">
    <property type="protein sequence ID" value="RPB15714.1"/>
    <property type="molecule type" value="Genomic_DNA"/>
</dbReference>
<proteinExistence type="predicted"/>
<keyword evidence="3" id="KW-1185">Reference proteome</keyword>
<feature type="compositionally biased region" description="Polar residues" evidence="1">
    <location>
        <begin position="490"/>
        <end position="506"/>
    </location>
</feature>
<feature type="region of interest" description="Disordered" evidence="1">
    <location>
        <begin position="172"/>
        <end position="197"/>
    </location>
</feature>
<protein>
    <submittedName>
        <fullName evidence="2">Uncharacterized protein</fullName>
    </submittedName>
</protein>
<dbReference type="InParanoid" id="A0A3N4KYR8"/>
<feature type="region of interest" description="Disordered" evidence="1">
    <location>
        <begin position="571"/>
        <end position="648"/>
    </location>
</feature>
<dbReference type="OrthoDB" id="5320283at2759"/>
<feature type="compositionally biased region" description="Basic and acidic residues" evidence="1">
    <location>
        <begin position="591"/>
        <end position="601"/>
    </location>
</feature>
<dbReference type="AlphaFoldDB" id="A0A3N4KYR8"/>